<name>A0ABN2B463_9ACTN</name>
<feature type="region of interest" description="Disordered" evidence="1">
    <location>
        <begin position="410"/>
        <end position="462"/>
    </location>
</feature>
<evidence type="ECO:0000313" key="3">
    <source>
        <dbReference type="Proteomes" id="UP001500842"/>
    </source>
</evidence>
<feature type="region of interest" description="Disordered" evidence="1">
    <location>
        <begin position="185"/>
        <end position="279"/>
    </location>
</feature>
<comment type="caution">
    <text evidence="2">The sequence shown here is derived from an EMBL/GenBank/DDBJ whole genome shotgun (WGS) entry which is preliminary data.</text>
</comment>
<reference evidence="2 3" key="1">
    <citation type="journal article" date="2019" name="Int. J. Syst. Evol. Microbiol.">
        <title>The Global Catalogue of Microorganisms (GCM) 10K type strain sequencing project: providing services to taxonomists for standard genome sequencing and annotation.</title>
        <authorList>
            <consortium name="The Broad Institute Genomics Platform"/>
            <consortium name="The Broad Institute Genome Sequencing Center for Infectious Disease"/>
            <person name="Wu L."/>
            <person name="Ma J."/>
        </authorList>
    </citation>
    <scope>NUCLEOTIDE SEQUENCE [LARGE SCALE GENOMIC DNA]</scope>
    <source>
        <strain evidence="2 3">JCM 14942</strain>
    </source>
</reference>
<dbReference type="RefSeq" id="WP_344113118.1">
    <property type="nucleotide sequence ID" value="NZ_BAAAOR010000028.1"/>
</dbReference>
<accession>A0ABN2B463</accession>
<evidence type="ECO:0008006" key="4">
    <source>
        <dbReference type="Google" id="ProtNLM"/>
    </source>
</evidence>
<feature type="compositionally biased region" description="Low complexity" evidence="1">
    <location>
        <begin position="413"/>
        <end position="432"/>
    </location>
</feature>
<feature type="compositionally biased region" description="Gly residues" evidence="1">
    <location>
        <begin position="331"/>
        <end position="342"/>
    </location>
</feature>
<evidence type="ECO:0000313" key="2">
    <source>
        <dbReference type="EMBL" id="GAA1531670.1"/>
    </source>
</evidence>
<organism evidence="2 3">
    <name type="scientific">Nocardioides humi</name>
    <dbReference type="NCBI Taxonomy" id="449461"/>
    <lineage>
        <taxon>Bacteria</taxon>
        <taxon>Bacillati</taxon>
        <taxon>Actinomycetota</taxon>
        <taxon>Actinomycetes</taxon>
        <taxon>Propionibacteriales</taxon>
        <taxon>Nocardioidaceae</taxon>
        <taxon>Nocardioides</taxon>
    </lineage>
</organism>
<keyword evidence="3" id="KW-1185">Reference proteome</keyword>
<proteinExistence type="predicted"/>
<feature type="region of interest" description="Disordered" evidence="1">
    <location>
        <begin position="328"/>
        <end position="362"/>
    </location>
</feature>
<dbReference type="EMBL" id="BAAAOR010000028">
    <property type="protein sequence ID" value="GAA1531670.1"/>
    <property type="molecule type" value="Genomic_DNA"/>
</dbReference>
<protein>
    <recommendedName>
        <fullName evidence="4">PPE family protein</fullName>
    </recommendedName>
</protein>
<evidence type="ECO:0000256" key="1">
    <source>
        <dbReference type="SAM" id="MobiDB-lite"/>
    </source>
</evidence>
<feature type="compositionally biased region" description="Pro residues" evidence="1">
    <location>
        <begin position="222"/>
        <end position="275"/>
    </location>
</feature>
<gene>
    <name evidence="2" type="ORF">GCM10009788_38570</name>
</gene>
<sequence>MAGENIRKLLDVTAHSNSQRLLDVALTWGADGDVLDKVATTLKTAAEEVKRGFSDGVEGDPEGVAERGSKAFLTLHDDVVERRDQMYAARRVLNTAGTKLANAEQIKTDTPTEPSPLRDEPSPHDYDLPFEYVIEKAKYDTESAQHSADVTAYAGEDEKARKKLEALDTAYAEASAELAKIHGEPVYPEDVPPPGENVPGGVPGGPGRQVPTPSDPPKDPPKLPPPYDPPKDPPPYDPPKDPPPYDPPKLPPPYDPPDPGDPGRPVGPPVGPPVLTPGGPGGGINPIAAGVVGAGVVGAPGIANAVRGALAGRGLVPGQQVGRIGATSRTGGPGALGRGGAVQGSPVSRGAGGRGGAGGGRAARSAVAPAAGAMPAADAVVRPVRPAAGARAAVRAQAPRVAGVVARVRRTSTTRGTSSTTAATGSTTRGPRPACWAEPGLRRGSRAAPSWCGCGSRPPAPS</sequence>
<feature type="compositionally biased region" description="Gly residues" evidence="1">
    <location>
        <begin position="350"/>
        <end position="361"/>
    </location>
</feature>
<dbReference type="Proteomes" id="UP001500842">
    <property type="component" value="Unassembled WGS sequence"/>
</dbReference>